<dbReference type="InterPro" id="IPR023210">
    <property type="entry name" value="NADP_OxRdtase_dom"/>
</dbReference>
<gene>
    <name evidence="3" type="ORF">SAMN04490357_0099</name>
</gene>
<accession>A0A1H4ICI3</accession>
<sequence>MEIRKLGAAGPLCSAVGLGCLGLTGGYGRVDADAAVDVVRAALDRGVTLLDTADFYGGGSVEELLGRALAGRREQAVIATRGGAVFAGSRRPTAFDGSPAFLRRACEASLRRLGTDHIDLYHLARVDPKVPVEESVGGLAELVAEGKIRHIGLSEAPADVLRRAHAVHPVAAVAAEYSLWSRDVEDAVLPVARELGIGLVACSPLGRGFLAGAVGANGPAEGDYRRNHPRFAPENLARNRVLLGEAARIAEETGVPLGRLALAWVLTRGEDIVPIPGTVRREHLLENIAAAAERLSAADAARLADCFPADAVAGSRLPGDPPR</sequence>
<evidence type="ECO:0000259" key="2">
    <source>
        <dbReference type="Pfam" id="PF00248"/>
    </source>
</evidence>
<name>A0A1H4ICI3_9ACTN</name>
<dbReference type="InterPro" id="IPR050791">
    <property type="entry name" value="Aldo-Keto_reductase"/>
</dbReference>
<dbReference type="Proteomes" id="UP000182375">
    <property type="component" value="Unassembled WGS sequence"/>
</dbReference>
<organism evidence="3 4">
    <name type="scientific">Streptomyces misionensis</name>
    <dbReference type="NCBI Taxonomy" id="67331"/>
    <lineage>
        <taxon>Bacteria</taxon>
        <taxon>Bacillati</taxon>
        <taxon>Actinomycetota</taxon>
        <taxon>Actinomycetes</taxon>
        <taxon>Kitasatosporales</taxon>
        <taxon>Streptomycetaceae</taxon>
        <taxon>Streptomyces</taxon>
    </lineage>
</organism>
<dbReference type="GeneID" id="95509424"/>
<dbReference type="EMBL" id="FNTD01000003">
    <property type="protein sequence ID" value="SEB30972.1"/>
    <property type="molecule type" value="Genomic_DNA"/>
</dbReference>
<dbReference type="SUPFAM" id="SSF51430">
    <property type="entry name" value="NAD(P)-linked oxidoreductase"/>
    <property type="match status" value="1"/>
</dbReference>
<evidence type="ECO:0000313" key="3">
    <source>
        <dbReference type="EMBL" id="SEB30972.1"/>
    </source>
</evidence>
<dbReference type="InterPro" id="IPR036812">
    <property type="entry name" value="NAD(P)_OxRdtase_dom_sf"/>
</dbReference>
<feature type="domain" description="NADP-dependent oxidoreductase" evidence="2">
    <location>
        <begin position="16"/>
        <end position="306"/>
    </location>
</feature>
<reference evidence="3 4" key="1">
    <citation type="submission" date="2016-10" db="EMBL/GenBank/DDBJ databases">
        <authorList>
            <person name="de Groot N.N."/>
        </authorList>
    </citation>
    <scope>NUCLEOTIDE SEQUENCE [LARGE SCALE GENOMIC DNA]</scope>
    <source>
        <strain evidence="3 4">DSM 40306</strain>
    </source>
</reference>
<dbReference type="GO" id="GO:0005737">
    <property type="term" value="C:cytoplasm"/>
    <property type="evidence" value="ECO:0007669"/>
    <property type="project" value="TreeGrafter"/>
</dbReference>
<dbReference type="PANTHER" id="PTHR43625:SF40">
    <property type="entry name" value="ALDO-KETO REDUCTASE YAKC [NADP(+)]"/>
    <property type="match status" value="1"/>
</dbReference>
<dbReference type="RefSeq" id="WP_074989981.1">
    <property type="nucleotide sequence ID" value="NZ_FNTD01000003.1"/>
</dbReference>
<dbReference type="AlphaFoldDB" id="A0A1H4ICI3"/>
<proteinExistence type="predicted"/>
<dbReference type="Pfam" id="PF00248">
    <property type="entry name" value="Aldo_ket_red"/>
    <property type="match status" value="1"/>
</dbReference>
<dbReference type="PANTHER" id="PTHR43625">
    <property type="entry name" value="AFLATOXIN B1 ALDEHYDE REDUCTASE"/>
    <property type="match status" value="1"/>
</dbReference>
<keyword evidence="1" id="KW-0560">Oxidoreductase</keyword>
<protein>
    <submittedName>
        <fullName evidence="3">Predicted oxidoreductase</fullName>
    </submittedName>
</protein>
<dbReference type="STRING" id="67331.SAMN04490357_0099"/>
<evidence type="ECO:0000313" key="4">
    <source>
        <dbReference type="Proteomes" id="UP000182375"/>
    </source>
</evidence>
<evidence type="ECO:0000256" key="1">
    <source>
        <dbReference type="ARBA" id="ARBA00023002"/>
    </source>
</evidence>
<dbReference type="Gene3D" id="3.20.20.100">
    <property type="entry name" value="NADP-dependent oxidoreductase domain"/>
    <property type="match status" value="1"/>
</dbReference>
<dbReference type="GO" id="GO:0016491">
    <property type="term" value="F:oxidoreductase activity"/>
    <property type="evidence" value="ECO:0007669"/>
    <property type="project" value="UniProtKB-KW"/>
</dbReference>
<dbReference type="PROSITE" id="PS51257">
    <property type="entry name" value="PROKAR_LIPOPROTEIN"/>
    <property type="match status" value="1"/>
</dbReference>